<evidence type="ECO:0000256" key="12">
    <source>
        <dbReference type="HAMAP-Rule" id="MF_00983"/>
    </source>
</evidence>
<evidence type="ECO:0000256" key="10">
    <source>
        <dbReference type="ARBA" id="ARBA00023235"/>
    </source>
</evidence>
<dbReference type="NCBIfam" id="NF004067">
    <property type="entry name" value="PRK05580.1-4"/>
    <property type="match status" value="1"/>
</dbReference>
<dbReference type="GO" id="GO:0003677">
    <property type="term" value="F:DNA binding"/>
    <property type="evidence" value="ECO:0007669"/>
    <property type="project" value="UniProtKB-UniRule"/>
</dbReference>
<keyword evidence="16" id="KW-1185">Reference proteome</keyword>
<dbReference type="AlphaFoldDB" id="Q65VF4"/>
<dbReference type="GO" id="GO:0006302">
    <property type="term" value="P:double-strand break repair"/>
    <property type="evidence" value="ECO:0007669"/>
    <property type="project" value="InterPro"/>
</dbReference>
<keyword evidence="3 12" id="KW-0479">Metal-binding</keyword>
<dbReference type="FunFam" id="3.40.50.300:FF:000489">
    <property type="entry name" value="Primosome assembly protein PriA"/>
    <property type="match status" value="1"/>
</dbReference>
<dbReference type="InterPro" id="IPR041222">
    <property type="entry name" value="PriA_3primeBD"/>
</dbReference>
<dbReference type="Gene3D" id="3.40.1440.60">
    <property type="entry name" value="PriA, 3(prime) DNA-binding domain"/>
    <property type="match status" value="1"/>
</dbReference>
<dbReference type="PROSITE" id="PS51194">
    <property type="entry name" value="HELICASE_CTER"/>
    <property type="match status" value="1"/>
</dbReference>
<keyword evidence="4 12" id="KW-0547">Nucleotide-binding</keyword>
<feature type="binding site" evidence="12">
    <location>
        <position position="472"/>
    </location>
    <ligand>
        <name>Zn(2+)</name>
        <dbReference type="ChEBI" id="CHEBI:29105"/>
        <label>2</label>
    </ligand>
</feature>
<dbReference type="KEGG" id="msu:MS0449"/>
<feature type="binding site" evidence="12">
    <location>
        <position position="454"/>
    </location>
    <ligand>
        <name>Zn(2+)</name>
        <dbReference type="ChEBI" id="CHEBI:29105"/>
        <label>2</label>
    </ligand>
</feature>
<accession>Q65VF4</accession>
<feature type="binding site" evidence="12">
    <location>
        <position position="451"/>
    </location>
    <ligand>
        <name>Zn(2+)</name>
        <dbReference type="ChEBI" id="CHEBI:29105"/>
        <label>2</label>
    </ligand>
</feature>
<evidence type="ECO:0000256" key="2">
    <source>
        <dbReference type="ARBA" id="ARBA00022705"/>
    </source>
</evidence>
<evidence type="ECO:0000313" key="16">
    <source>
        <dbReference type="Proteomes" id="UP000000607"/>
    </source>
</evidence>
<dbReference type="EC" id="5.6.2.4" evidence="12"/>
<dbReference type="InterPro" id="IPR027417">
    <property type="entry name" value="P-loop_NTPase"/>
</dbReference>
<dbReference type="Pfam" id="PF00270">
    <property type="entry name" value="DEAD"/>
    <property type="match status" value="1"/>
</dbReference>
<dbReference type="SUPFAM" id="SSF52540">
    <property type="entry name" value="P-loop containing nucleoside triphosphate hydrolases"/>
    <property type="match status" value="1"/>
</dbReference>
<dbReference type="InterPro" id="IPR040498">
    <property type="entry name" value="PriA_CRR"/>
</dbReference>
<evidence type="ECO:0000256" key="7">
    <source>
        <dbReference type="ARBA" id="ARBA00022833"/>
    </source>
</evidence>
<dbReference type="InterPro" id="IPR001650">
    <property type="entry name" value="Helicase_C-like"/>
</dbReference>
<comment type="catalytic activity">
    <reaction evidence="11 12">
        <text>ATP + H2O = ADP + phosphate + H(+)</text>
        <dbReference type="Rhea" id="RHEA:13065"/>
        <dbReference type="ChEBI" id="CHEBI:15377"/>
        <dbReference type="ChEBI" id="CHEBI:15378"/>
        <dbReference type="ChEBI" id="CHEBI:30616"/>
        <dbReference type="ChEBI" id="CHEBI:43474"/>
        <dbReference type="ChEBI" id="CHEBI:456216"/>
        <dbReference type="EC" id="5.6.2.4"/>
    </reaction>
</comment>
<dbReference type="CDD" id="cd18804">
    <property type="entry name" value="SF2_C_priA"/>
    <property type="match status" value="1"/>
</dbReference>
<evidence type="ECO:0000256" key="3">
    <source>
        <dbReference type="ARBA" id="ARBA00022723"/>
    </source>
</evidence>
<comment type="subunit">
    <text evidence="12">Component of the replication restart primosome.</text>
</comment>
<dbReference type="Proteomes" id="UP000000607">
    <property type="component" value="Chromosome"/>
</dbReference>
<dbReference type="EMBL" id="AE016827">
    <property type="protein sequence ID" value="AAU37056.1"/>
    <property type="molecule type" value="Genomic_DNA"/>
</dbReference>
<dbReference type="GO" id="GO:0006270">
    <property type="term" value="P:DNA replication initiation"/>
    <property type="evidence" value="ECO:0007669"/>
    <property type="project" value="TreeGrafter"/>
</dbReference>
<evidence type="ECO:0000313" key="15">
    <source>
        <dbReference type="EMBL" id="AAU37056.1"/>
    </source>
</evidence>
<evidence type="ECO:0000256" key="9">
    <source>
        <dbReference type="ARBA" id="ARBA00023125"/>
    </source>
</evidence>
<feature type="binding site" evidence="12">
    <location>
        <position position="469"/>
    </location>
    <ligand>
        <name>Zn(2+)</name>
        <dbReference type="ChEBI" id="CHEBI:29105"/>
        <label>2</label>
    </ligand>
</feature>
<dbReference type="STRING" id="221988.MS0449"/>
<dbReference type="GO" id="GO:0043138">
    <property type="term" value="F:3'-5' DNA helicase activity"/>
    <property type="evidence" value="ECO:0007669"/>
    <property type="project" value="UniProtKB-EC"/>
</dbReference>
<keyword evidence="5 12" id="KW-0378">Hydrolase</keyword>
<dbReference type="HAMAP" id="MF_00983">
    <property type="entry name" value="PriA"/>
    <property type="match status" value="1"/>
</dbReference>
<dbReference type="NCBIfam" id="NF004065">
    <property type="entry name" value="PRK05580.1-1"/>
    <property type="match status" value="1"/>
</dbReference>
<dbReference type="PANTHER" id="PTHR30580">
    <property type="entry name" value="PRIMOSOMAL PROTEIN N"/>
    <property type="match status" value="1"/>
</dbReference>
<dbReference type="NCBIfam" id="TIGR00595">
    <property type="entry name" value="priA"/>
    <property type="match status" value="1"/>
</dbReference>
<sequence>MILLMKFVRVALAVPLMRFFDYILPEQMQPVIGGRVLVPFGRQKRVAIVVEFAQETDIPKEQLKPVLNVLDDAGLFNDDMWNLLKWGAGYYQFSLGDVLFSALPVKLRNGESVVEKNKILWKLTALGEQAMVSGELKRAKKQLEALTELTKNPLEKGNNEFSAAIWSQLKEKRFVEEVTQPLQIIPWQIRLGGKEIMRAEQRLTLNKQQALALSRLLFHQGFAAWLLDGVTGSGKTEIYLQYIEEILKQDKQVLVLVPEISLTPQTVQRFQARFNVDIDVIHSNMNDSQRLLVWQRARTGQSAIVIGTRSALFTQFKRLGLIVIDEEHDNSFKQQDGGWRYHARDLAIVYAKQLDIPIVLGSATPSLESLNNVKNRKFKHIVLSHRAGAGSGLKHEVIDLKRQRIQHGLSDTLLRKMASHLEKGNQVMLFLNRRGFAPVMLCHECGWIATCTQCDKPYTYHQHQRVMKCHHCEIQKPVPMQCGACGSTHLVTTGIGTEQLEFVLQQQFPQYEVTRLDRDSTVRKGALENHLSAIKQGKSRILIGTQILAKGHHFPDVTLVALVNVDSALFSLDFRAEERLAQLYVQVSGRAGRAEKQGEVVLQTHYPDHPLLQQLLHDGYHAFANSALQLRRQMGLPPFSAQALFRAQSKSSEEAEQLLQQIASYFYDWKNRQNMPDLQLLGPMPAPFSKKAGRFRWQLLLQHPSKSVLQHALGQFNFENEVKSSQARWILDVDPQDLS</sequence>
<keyword evidence="9 12" id="KW-0238">DNA-binding</keyword>
<keyword evidence="7 12" id="KW-0862">Zinc</keyword>
<dbReference type="GO" id="GO:0008270">
    <property type="term" value="F:zinc ion binding"/>
    <property type="evidence" value="ECO:0007669"/>
    <property type="project" value="UniProtKB-UniRule"/>
</dbReference>
<dbReference type="PANTHER" id="PTHR30580:SF0">
    <property type="entry name" value="PRIMOSOMAL PROTEIN N"/>
    <property type="match status" value="1"/>
</dbReference>
<evidence type="ECO:0000259" key="13">
    <source>
        <dbReference type="PROSITE" id="PS51192"/>
    </source>
</evidence>
<feature type="binding site" evidence="12">
    <location>
        <position position="445"/>
    </location>
    <ligand>
        <name>Zn(2+)</name>
        <dbReference type="ChEBI" id="CHEBI:29105"/>
        <label>1</label>
    </ligand>
</feature>
<dbReference type="InterPro" id="IPR041236">
    <property type="entry name" value="PriA_C"/>
</dbReference>
<dbReference type="SMART" id="SM00487">
    <property type="entry name" value="DEXDc"/>
    <property type="match status" value="1"/>
</dbReference>
<evidence type="ECO:0000256" key="6">
    <source>
        <dbReference type="ARBA" id="ARBA00022806"/>
    </source>
</evidence>
<keyword evidence="6 12" id="KW-0347">Helicase</keyword>
<feature type="domain" description="Helicase ATP-binding" evidence="13">
    <location>
        <begin position="216"/>
        <end position="383"/>
    </location>
</feature>
<comment type="catalytic activity">
    <reaction evidence="12">
        <text>Couples ATP hydrolysis with the unwinding of duplex DNA by translocating in the 3'-5' direction.</text>
        <dbReference type="EC" id="5.6.2.4"/>
    </reaction>
</comment>
<proteinExistence type="inferred from homology"/>
<dbReference type="HOGENOM" id="CLU_013353_3_1_6"/>
<dbReference type="PROSITE" id="PS51192">
    <property type="entry name" value="HELICASE_ATP_BIND_1"/>
    <property type="match status" value="1"/>
</dbReference>
<keyword evidence="1 12" id="KW-0639">Primosome</keyword>
<dbReference type="InterPro" id="IPR014001">
    <property type="entry name" value="Helicase_ATP-bd"/>
</dbReference>
<evidence type="ECO:0000256" key="5">
    <source>
        <dbReference type="ARBA" id="ARBA00022801"/>
    </source>
</evidence>
<feature type="binding site" evidence="12">
    <location>
        <position position="485"/>
    </location>
    <ligand>
        <name>Zn(2+)</name>
        <dbReference type="ChEBI" id="CHEBI:29105"/>
        <label>1</label>
    </ligand>
</feature>
<dbReference type="eggNOG" id="COG1198">
    <property type="taxonomic scope" value="Bacteria"/>
</dbReference>
<comment type="cofactor">
    <cofactor evidence="12">
        <name>Zn(2+)</name>
        <dbReference type="ChEBI" id="CHEBI:29105"/>
    </cofactor>
    <text evidence="12">Binds 2 zinc ions per subunit.</text>
</comment>
<keyword evidence="8 12" id="KW-0067">ATP-binding</keyword>
<dbReference type="GO" id="GO:0016887">
    <property type="term" value="F:ATP hydrolysis activity"/>
    <property type="evidence" value="ECO:0007669"/>
    <property type="project" value="RHEA"/>
</dbReference>
<evidence type="ECO:0000256" key="1">
    <source>
        <dbReference type="ARBA" id="ARBA00022515"/>
    </source>
</evidence>
<comment type="function">
    <text evidence="12">Initiates the restart of stalled replication forks, which reloads the replicative helicase on sites other than the origin of replication. Recognizes and binds to abandoned replication forks and remodels them to uncover a helicase loading site. Promotes assembly of the primosome at these replication forks.</text>
</comment>
<dbReference type="GO" id="GO:0006310">
    <property type="term" value="P:DNA recombination"/>
    <property type="evidence" value="ECO:0007669"/>
    <property type="project" value="InterPro"/>
</dbReference>
<evidence type="ECO:0000256" key="8">
    <source>
        <dbReference type="ARBA" id="ARBA00022840"/>
    </source>
</evidence>
<dbReference type="Pfam" id="PF18319">
    <property type="entry name" value="Zn_ribbon_PriA"/>
    <property type="match status" value="1"/>
</dbReference>
<dbReference type="FunFam" id="3.40.1440.60:FF:000001">
    <property type="entry name" value="Primosomal protein N"/>
    <property type="match status" value="1"/>
</dbReference>
<feature type="binding site" evidence="12">
    <location>
        <position position="482"/>
    </location>
    <ligand>
        <name>Zn(2+)</name>
        <dbReference type="ChEBI" id="CHEBI:29105"/>
        <label>1</label>
    </ligand>
</feature>
<protein>
    <recommendedName>
        <fullName evidence="12">Replication restart protein PriA</fullName>
    </recommendedName>
    <alternativeName>
        <fullName evidence="12">ATP-dependent DNA helicase PriA</fullName>
        <ecNumber evidence="12">5.6.2.4</ecNumber>
    </alternativeName>
    <alternativeName>
        <fullName evidence="12">DNA 3'-5' helicase PriA</fullName>
    </alternativeName>
</protein>
<evidence type="ECO:0000256" key="11">
    <source>
        <dbReference type="ARBA" id="ARBA00048988"/>
    </source>
</evidence>
<dbReference type="Pfam" id="PF18074">
    <property type="entry name" value="PriA_C"/>
    <property type="match status" value="1"/>
</dbReference>
<dbReference type="GO" id="GO:1990077">
    <property type="term" value="C:primosome complex"/>
    <property type="evidence" value="ECO:0007669"/>
    <property type="project" value="UniProtKB-UniRule"/>
</dbReference>
<dbReference type="CDD" id="cd17929">
    <property type="entry name" value="DEXHc_priA"/>
    <property type="match status" value="1"/>
</dbReference>
<evidence type="ECO:0000256" key="4">
    <source>
        <dbReference type="ARBA" id="ARBA00022741"/>
    </source>
</evidence>
<name>Q65VF4_MANSM</name>
<dbReference type="InterPro" id="IPR042115">
    <property type="entry name" value="PriA_3primeBD_sf"/>
</dbReference>
<feature type="binding site" evidence="12">
    <location>
        <position position="442"/>
    </location>
    <ligand>
        <name>Zn(2+)</name>
        <dbReference type="ChEBI" id="CHEBI:29105"/>
        <label>1</label>
    </ligand>
</feature>
<gene>
    <name evidence="12 15" type="primary">priA</name>
    <name evidence="15" type="ordered locus">MS0449</name>
</gene>
<dbReference type="GO" id="GO:0006269">
    <property type="term" value="P:DNA replication, synthesis of primer"/>
    <property type="evidence" value="ECO:0007669"/>
    <property type="project" value="UniProtKB-KW"/>
</dbReference>
<dbReference type="Pfam" id="PF17764">
    <property type="entry name" value="PriA_3primeBD"/>
    <property type="match status" value="1"/>
</dbReference>
<keyword evidence="10 12" id="KW-0413">Isomerase</keyword>
<reference evidence="15 16" key="1">
    <citation type="journal article" date="2004" name="Nat. Biotechnol.">
        <title>The genome sequence of the capnophilic rumen bacterium Mannheimia succiniciproducens.</title>
        <authorList>
            <person name="Hong S.H."/>
            <person name="Kim J.S."/>
            <person name="Lee S.Y."/>
            <person name="In Y.H."/>
            <person name="Choi S.S."/>
            <person name="Rih J.-K."/>
            <person name="Kim C.H."/>
            <person name="Jeong H."/>
            <person name="Hur C.G."/>
            <person name="Kim J.J."/>
        </authorList>
    </citation>
    <scope>NUCLEOTIDE SEQUENCE [LARGE SCALE GENOMIC DNA]</scope>
    <source>
        <strain evidence="16">KCTC 0769BP / MBEL55E</strain>
    </source>
</reference>
<keyword evidence="2 12" id="KW-0235">DNA replication</keyword>
<dbReference type="Pfam" id="PF00271">
    <property type="entry name" value="Helicase_C"/>
    <property type="match status" value="1"/>
</dbReference>
<dbReference type="GO" id="GO:0005524">
    <property type="term" value="F:ATP binding"/>
    <property type="evidence" value="ECO:0007669"/>
    <property type="project" value="UniProtKB-UniRule"/>
</dbReference>
<comment type="similarity">
    <text evidence="12">Belongs to the helicase family. PriA subfamily.</text>
</comment>
<dbReference type="InterPro" id="IPR011545">
    <property type="entry name" value="DEAD/DEAH_box_helicase_dom"/>
</dbReference>
<dbReference type="InterPro" id="IPR005259">
    <property type="entry name" value="PriA"/>
</dbReference>
<dbReference type="SMART" id="SM00490">
    <property type="entry name" value="HELICc"/>
    <property type="match status" value="1"/>
</dbReference>
<organism evidence="15 16">
    <name type="scientific">Mannheimia succiniciproducens (strain KCTC 0769BP / MBEL55E)</name>
    <dbReference type="NCBI Taxonomy" id="221988"/>
    <lineage>
        <taxon>Bacteria</taxon>
        <taxon>Pseudomonadati</taxon>
        <taxon>Pseudomonadota</taxon>
        <taxon>Gammaproteobacteria</taxon>
        <taxon>Pasteurellales</taxon>
        <taxon>Pasteurellaceae</taxon>
        <taxon>Basfia</taxon>
    </lineage>
</organism>
<evidence type="ECO:0000259" key="14">
    <source>
        <dbReference type="PROSITE" id="PS51194"/>
    </source>
</evidence>
<feature type="domain" description="Helicase C-terminal" evidence="14">
    <location>
        <begin position="453"/>
        <end position="634"/>
    </location>
</feature>
<dbReference type="Gene3D" id="3.40.50.300">
    <property type="entry name" value="P-loop containing nucleotide triphosphate hydrolases"/>
    <property type="match status" value="2"/>
</dbReference>